<evidence type="ECO:0000313" key="4">
    <source>
        <dbReference type="Proteomes" id="UP000011083"/>
    </source>
</evidence>
<dbReference type="GO" id="GO:0031146">
    <property type="term" value="P:SCF-dependent proteasomal ubiquitin-dependent protein catabolic process"/>
    <property type="evidence" value="ECO:0007669"/>
    <property type="project" value="TreeGrafter"/>
</dbReference>
<organism evidence="3 4">
    <name type="scientific">Acanthamoeba castellanii (strain ATCC 30010 / Neff)</name>
    <dbReference type="NCBI Taxonomy" id="1257118"/>
    <lineage>
        <taxon>Eukaryota</taxon>
        <taxon>Amoebozoa</taxon>
        <taxon>Discosea</taxon>
        <taxon>Longamoebia</taxon>
        <taxon>Centramoebida</taxon>
        <taxon>Acanthamoebidae</taxon>
        <taxon>Acanthamoeba</taxon>
    </lineage>
</organism>
<dbReference type="InterPro" id="IPR036047">
    <property type="entry name" value="F-box-like_dom_sf"/>
</dbReference>
<keyword evidence="4" id="KW-1185">Reference proteome</keyword>
<dbReference type="InterPro" id="IPR032675">
    <property type="entry name" value="LRR_dom_sf"/>
</dbReference>
<evidence type="ECO:0000313" key="3">
    <source>
        <dbReference type="EMBL" id="ELR15761.1"/>
    </source>
</evidence>
<feature type="domain" description="F-box" evidence="2">
    <location>
        <begin position="1"/>
        <end position="49"/>
    </location>
</feature>
<dbReference type="GeneID" id="14916298"/>
<dbReference type="PANTHER" id="PTHR13318:SF95">
    <property type="entry name" value="F-BOX PROTEIN YLR352W"/>
    <property type="match status" value="1"/>
</dbReference>
<dbReference type="PROSITE" id="PS50181">
    <property type="entry name" value="FBOX"/>
    <property type="match status" value="1"/>
</dbReference>
<gene>
    <name evidence="3" type="ORF">ACA1_379430</name>
</gene>
<dbReference type="KEGG" id="acan:ACA1_379430"/>
<evidence type="ECO:0000259" key="2">
    <source>
        <dbReference type="PROSITE" id="PS50181"/>
    </source>
</evidence>
<dbReference type="GO" id="GO:0019005">
    <property type="term" value="C:SCF ubiquitin ligase complex"/>
    <property type="evidence" value="ECO:0007669"/>
    <property type="project" value="TreeGrafter"/>
</dbReference>
<dbReference type="InterPro" id="IPR001810">
    <property type="entry name" value="F-box_dom"/>
</dbReference>
<feature type="region of interest" description="Disordered" evidence="1">
    <location>
        <begin position="250"/>
        <end position="273"/>
    </location>
</feature>
<dbReference type="EMBL" id="KB008025">
    <property type="protein sequence ID" value="ELR15761.1"/>
    <property type="molecule type" value="Genomic_DNA"/>
</dbReference>
<dbReference type="Pfam" id="PF12937">
    <property type="entry name" value="F-box-like"/>
    <property type="match status" value="1"/>
</dbReference>
<dbReference type="Gene3D" id="3.80.10.10">
    <property type="entry name" value="Ribonuclease Inhibitor"/>
    <property type="match status" value="2"/>
</dbReference>
<accession>L8GUH7</accession>
<reference evidence="3 4" key="1">
    <citation type="journal article" date="2013" name="Genome Biol.">
        <title>Genome of Acanthamoeba castellanii highlights extensive lateral gene transfer and early evolution of tyrosine kinase signaling.</title>
        <authorList>
            <person name="Clarke M."/>
            <person name="Lohan A.J."/>
            <person name="Liu B."/>
            <person name="Lagkouvardos I."/>
            <person name="Roy S."/>
            <person name="Zafar N."/>
            <person name="Bertelli C."/>
            <person name="Schilde C."/>
            <person name="Kianianmomeni A."/>
            <person name="Burglin T.R."/>
            <person name="Frech C."/>
            <person name="Turcotte B."/>
            <person name="Kopec K.O."/>
            <person name="Synnott J.M."/>
            <person name="Choo C."/>
            <person name="Paponov I."/>
            <person name="Finkler A."/>
            <person name="Soon Heng Tan C."/>
            <person name="Hutchins A.P."/>
            <person name="Weinmeier T."/>
            <person name="Rattei T."/>
            <person name="Chu J.S."/>
            <person name="Gimenez G."/>
            <person name="Irimia M."/>
            <person name="Rigden D.J."/>
            <person name="Fitzpatrick D.A."/>
            <person name="Lorenzo-Morales J."/>
            <person name="Bateman A."/>
            <person name="Chiu C.H."/>
            <person name="Tang P."/>
            <person name="Hegemann P."/>
            <person name="Fromm H."/>
            <person name="Raoult D."/>
            <person name="Greub G."/>
            <person name="Miranda-Saavedra D."/>
            <person name="Chen N."/>
            <person name="Nash P."/>
            <person name="Ginger M.L."/>
            <person name="Horn M."/>
            <person name="Schaap P."/>
            <person name="Caler L."/>
            <person name="Loftus B."/>
        </authorList>
    </citation>
    <scope>NUCLEOTIDE SEQUENCE [LARGE SCALE GENOMIC DNA]</scope>
    <source>
        <strain evidence="3 4">Neff</strain>
    </source>
</reference>
<dbReference type="SUPFAM" id="SSF52047">
    <property type="entry name" value="RNI-like"/>
    <property type="match status" value="1"/>
</dbReference>
<dbReference type="VEuPathDB" id="AmoebaDB:ACA1_379430"/>
<name>L8GUH7_ACACF</name>
<dbReference type="PANTHER" id="PTHR13318">
    <property type="entry name" value="PARTNER OF PAIRED, ISOFORM B-RELATED"/>
    <property type="match status" value="1"/>
</dbReference>
<dbReference type="Proteomes" id="UP000011083">
    <property type="component" value="Unassembled WGS sequence"/>
</dbReference>
<feature type="region of interest" description="Disordered" evidence="1">
    <location>
        <begin position="496"/>
        <end position="569"/>
    </location>
</feature>
<feature type="compositionally biased region" description="Acidic residues" evidence="1">
    <location>
        <begin position="262"/>
        <end position="273"/>
    </location>
</feature>
<dbReference type="RefSeq" id="XP_004337774.1">
    <property type="nucleotide sequence ID" value="XM_004337726.1"/>
</dbReference>
<feature type="compositionally biased region" description="Acidic residues" evidence="1">
    <location>
        <begin position="519"/>
        <end position="537"/>
    </location>
</feature>
<dbReference type="AlphaFoldDB" id="L8GUH7"/>
<protein>
    <submittedName>
        <fullName evidence="3">Fbox domain containing protein</fullName>
    </submittedName>
</protein>
<dbReference type="OrthoDB" id="2095648at2759"/>
<dbReference type="SMART" id="SM00256">
    <property type="entry name" value="FBOX"/>
    <property type="match status" value="1"/>
</dbReference>
<sequence length="976" mass="105346">MVLALPPEMLLLIFSFLPDLRRFVHLANCALVCRRWYHVASDDLLWRHLDAGHYPNTLSSEIIIALWAKHPRTLTLALSIVPKLRAGHLTLAEAAAVMKKAGEAVTELSVDLEAARPLARFLDSVTRWCPNLRLCEIRSPPEFLTYDRVVLPNMPKLRVLRVPADVISLAGPDGDDGGVRLPLLEEAAEADTQLGPPNPATARCWTSTLRKLRMAPPDDKHATWAPAEVQACTRLAALRLHSATYEDLARRAAADEGNEKSEEGDEDKDDEGVAEWLDPVEEVWQQDVQRRAVRKLHIANVAYALSPPLATTFPHLRALTLSLEASWKDPSGLAPILRECPASLERLRLQFGGFPHPDAGHLQVIAAHCPAGPALRGVEVSWPRLERRLEAHHDLLTFAGDIKQYVAKHSAGAGSGDRVSIELLGRLLEAAPGLRRLQLGPMACSLHSEAFENVSTPTTFACAQCGGGRMTSTSARVLMSSQPTLTATAQVKATTKASLPTPTRAAKQAGKTATIVIKDDDDEVEEIDSTDDDDDDDEKQKEVKRSPEGHTVKPRAGREEPQSTSQQWNGFVRHKSFSFAVVPKTQAAAAAAAGDQKKKKSSYPATPVWPDAQSPNSIIMTRGKVPVSAQYCSVECEKVGWATTHRTRCPAILFARLLKKATALQVLQMSRVDLRVVAITSANLRYLVLTHTAIHTLRLNCPSLRSLVFSHNQQAREVVLEGCASLAVVVVAACSRLSSLVLSPPSSRGSDGGVERLVLEGCAALTRVALPPGTSRRLRLVSVSLCGGLTSIDPVVVDGGGADWSRLWVFHAVHSTDLRLPATTAATDAASEWRAPNLIALDLPRNKIGGNNEVRLVAPRLRTLSADYSAIGDGFLARMAAPLDALESVSLAGCGGVTPAGVAQLLAKAPRLASLNLSGCSALTLADLARVLGARNNVNPSGRKLRVRLAGGVVPAVDQAEMRQRLAKLRVQLTFV</sequence>
<dbReference type="STRING" id="1257118.L8GUH7"/>
<feature type="compositionally biased region" description="Basic and acidic residues" evidence="1">
    <location>
        <begin position="538"/>
        <end position="561"/>
    </location>
</feature>
<evidence type="ECO:0000256" key="1">
    <source>
        <dbReference type="SAM" id="MobiDB-lite"/>
    </source>
</evidence>
<dbReference type="SUPFAM" id="SSF81383">
    <property type="entry name" value="F-box domain"/>
    <property type="match status" value="1"/>
</dbReference>
<feature type="compositionally biased region" description="Basic and acidic residues" evidence="1">
    <location>
        <begin position="250"/>
        <end position="261"/>
    </location>
</feature>
<proteinExistence type="predicted"/>